<feature type="transmembrane region" description="Helical" evidence="6">
    <location>
        <begin position="70"/>
        <end position="87"/>
    </location>
</feature>
<comment type="subcellular location">
    <subcellularLocation>
        <location evidence="1">Cell membrane</location>
        <topology evidence="1">Multi-pass membrane protein</topology>
    </subcellularLocation>
</comment>
<dbReference type="RefSeq" id="WP_039979689.1">
    <property type="nucleotide sequence ID" value="NZ_CP013070.1"/>
</dbReference>
<dbReference type="InterPro" id="IPR001123">
    <property type="entry name" value="LeuE-type"/>
</dbReference>
<dbReference type="KEGG" id="sinb:SIDU_02095"/>
<dbReference type="Proteomes" id="UP000004550">
    <property type="component" value="Chromosome"/>
</dbReference>
<organism evidence="7 8">
    <name type="scientific">Sphingobium indicum (strain DSM 16412 / CCM 7286 / MTCC 6364 / B90A)</name>
    <dbReference type="NCBI Taxonomy" id="861109"/>
    <lineage>
        <taxon>Bacteria</taxon>
        <taxon>Pseudomonadati</taxon>
        <taxon>Pseudomonadota</taxon>
        <taxon>Alphaproteobacteria</taxon>
        <taxon>Sphingomonadales</taxon>
        <taxon>Sphingomonadaceae</taxon>
        <taxon>Sphingobium</taxon>
    </lineage>
</organism>
<feature type="transmembrane region" description="Helical" evidence="6">
    <location>
        <begin position="149"/>
        <end position="173"/>
    </location>
</feature>
<dbReference type="EMBL" id="CP013070">
    <property type="protein sequence ID" value="APL93409.1"/>
    <property type="molecule type" value="Genomic_DNA"/>
</dbReference>
<evidence type="ECO:0000256" key="4">
    <source>
        <dbReference type="ARBA" id="ARBA00022989"/>
    </source>
</evidence>
<accession>A0A1L5BKM5</accession>
<dbReference type="PANTHER" id="PTHR30086:SF20">
    <property type="entry name" value="ARGININE EXPORTER PROTEIN ARGO-RELATED"/>
    <property type="match status" value="1"/>
</dbReference>
<dbReference type="GO" id="GO:0015171">
    <property type="term" value="F:amino acid transmembrane transporter activity"/>
    <property type="evidence" value="ECO:0007669"/>
    <property type="project" value="TreeGrafter"/>
</dbReference>
<keyword evidence="5 6" id="KW-0472">Membrane</keyword>
<sequence>MGSDLFLVYGAYILAAGSPGPSNLAIMSAAMEKGRGSAMAMAAGVVTVSFAWGLIAVSGLAALLLRYGQAFIILKAMGGLYLLWLAVRAARSAISARQGVSAIAVAATSKSTQFRRGALMHIGNPKAVLSWLALMSLGVGPNPSTTHLAAAFGGCVLLGTLIFFGYAVLFSTAPMAHGYARNRRWIEGVLALTFAGAGLRLLLSR</sequence>
<feature type="transmembrane region" description="Helical" evidence="6">
    <location>
        <begin position="38"/>
        <end position="64"/>
    </location>
</feature>
<evidence type="ECO:0000256" key="1">
    <source>
        <dbReference type="ARBA" id="ARBA00004651"/>
    </source>
</evidence>
<keyword evidence="3 6" id="KW-0812">Transmembrane</keyword>
<name>A0A1L5BKM5_SPHIB</name>
<keyword evidence="2" id="KW-1003">Cell membrane</keyword>
<reference evidence="7 8" key="1">
    <citation type="journal article" date="2012" name="J. Bacteriol.">
        <title>Genome sequence of Sphingobium indicum B90A, a hexachlorocyclohexane-degrading bacterium.</title>
        <authorList>
            <person name="Anand S."/>
            <person name="Sangwan N."/>
            <person name="Lata P."/>
            <person name="Kaur J."/>
            <person name="Dua A."/>
            <person name="Singh A.K."/>
            <person name="Verma M."/>
            <person name="Kaur J."/>
            <person name="Khurana J.P."/>
            <person name="Khurana P."/>
            <person name="Mathur S."/>
            <person name="Lal R."/>
        </authorList>
    </citation>
    <scope>NUCLEOTIDE SEQUENCE [LARGE SCALE GENOMIC DNA]</scope>
    <source>
        <strain evidence="8">DSM 16412 / CCM 7286 / MTCC 6364 / B90A</strain>
    </source>
</reference>
<evidence type="ECO:0000256" key="2">
    <source>
        <dbReference type="ARBA" id="ARBA00022475"/>
    </source>
</evidence>
<dbReference type="Pfam" id="PF01810">
    <property type="entry name" value="LysE"/>
    <property type="match status" value="1"/>
</dbReference>
<evidence type="ECO:0000313" key="7">
    <source>
        <dbReference type="EMBL" id="APL93409.1"/>
    </source>
</evidence>
<dbReference type="GO" id="GO:0005886">
    <property type="term" value="C:plasma membrane"/>
    <property type="evidence" value="ECO:0007669"/>
    <property type="project" value="UniProtKB-SubCell"/>
</dbReference>
<dbReference type="AlphaFoldDB" id="A0A1L5BKM5"/>
<evidence type="ECO:0000256" key="6">
    <source>
        <dbReference type="SAM" id="Phobius"/>
    </source>
</evidence>
<feature type="transmembrane region" description="Helical" evidence="6">
    <location>
        <begin position="6"/>
        <end position="26"/>
    </location>
</feature>
<proteinExistence type="predicted"/>
<evidence type="ECO:0000313" key="8">
    <source>
        <dbReference type="Proteomes" id="UP000004550"/>
    </source>
</evidence>
<feature type="transmembrane region" description="Helical" evidence="6">
    <location>
        <begin position="185"/>
        <end position="203"/>
    </location>
</feature>
<gene>
    <name evidence="7" type="ORF">SIDU_02095</name>
</gene>
<keyword evidence="4 6" id="KW-1133">Transmembrane helix</keyword>
<dbReference type="PANTHER" id="PTHR30086">
    <property type="entry name" value="ARGININE EXPORTER PROTEIN ARGO"/>
    <property type="match status" value="1"/>
</dbReference>
<evidence type="ECO:0000256" key="5">
    <source>
        <dbReference type="ARBA" id="ARBA00023136"/>
    </source>
</evidence>
<evidence type="ECO:0000256" key="3">
    <source>
        <dbReference type="ARBA" id="ARBA00022692"/>
    </source>
</evidence>
<protein>
    <submittedName>
        <fullName evidence="7">Amino acid transporter</fullName>
    </submittedName>
</protein>